<dbReference type="Proteomes" id="UP000012329">
    <property type="component" value="Unassembled WGS sequence"/>
</dbReference>
<feature type="non-terminal residue" evidence="1">
    <location>
        <position position="34"/>
    </location>
</feature>
<dbReference type="AlphaFoldDB" id="A0A829DB74"/>
<proteinExistence type="predicted"/>
<name>A0A829DB74_LEPIR</name>
<dbReference type="EMBL" id="AFJL02000085">
    <property type="protein sequence ID" value="EMY05496.1"/>
    <property type="molecule type" value="Genomic_DNA"/>
</dbReference>
<comment type="caution">
    <text evidence="1">The sequence shown here is derived from an EMBL/GenBank/DDBJ whole genome shotgun (WGS) entry which is preliminary data.</text>
</comment>
<sequence>MNSSFNSTAFDQIQYKPFVSSGNVSCSSIPFHPG</sequence>
<reference evidence="1 2" key="1">
    <citation type="submission" date="2013-02" db="EMBL/GenBank/DDBJ databases">
        <authorList>
            <person name="Harkins D.M."/>
            <person name="Durkin A.S."/>
            <person name="Brinkac L.M."/>
            <person name="Haft D.H."/>
            <person name="Selengut J.D."/>
            <person name="Sanka R."/>
            <person name="DePew J."/>
            <person name="Purushe J."/>
            <person name="Whelen A.C."/>
            <person name="Vinetz J.M."/>
            <person name="Sutton G.G."/>
            <person name="Nierman W.C."/>
            <person name="Fouts D.E."/>
        </authorList>
    </citation>
    <scope>NUCLEOTIDE SEQUENCE [LARGE SCALE GENOMIC DNA]</scope>
    <source>
        <strain evidence="1 2">2002000626</strain>
    </source>
</reference>
<evidence type="ECO:0000313" key="2">
    <source>
        <dbReference type="Proteomes" id="UP000012329"/>
    </source>
</evidence>
<evidence type="ECO:0000313" key="1">
    <source>
        <dbReference type="EMBL" id="EMY05496.1"/>
    </source>
</evidence>
<protein>
    <submittedName>
        <fullName evidence="1">Uncharacterized protein</fullName>
    </submittedName>
</protein>
<gene>
    <name evidence="1" type="ORF">LEP1GSC029_1229</name>
</gene>
<organism evidence="1 2">
    <name type="scientific">Leptospira interrogans str. 2002000626</name>
    <dbReference type="NCBI Taxonomy" id="996803"/>
    <lineage>
        <taxon>Bacteria</taxon>
        <taxon>Pseudomonadati</taxon>
        <taxon>Spirochaetota</taxon>
        <taxon>Spirochaetia</taxon>
        <taxon>Leptospirales</taxon>
        <taxon>Leptospiraceae</taxon>
        <taxon>Leptospira</taxon>
    </lineage>
</organism>
<accession>A0A829DB74</accession>